<comment type="caution">
    <text evidence="3">The sequence shown here is derived from an EMBL/GenBank/DDBJ whole genome shotgun (WGS) entry which is preliminary data.</text>
</comment>
<sequence length="79" mass="8601">MVQAVRVGPTSPPPVDLEDQARKDQLAKEIQATRGNLERQRKAVEATERKICELAAELEEPEAGPLKRDGHAAAASDEL</sequence>
<evidence type="ECO:0000256" key="1">
    <source>
        <dbReference type="SAM" id="Coils"/>
    </source>
</evidence>
<reference evidence="4" key="1">
    <citation type="journal article" date="2019" name="Int. J. Syst. Evol. Microbiol.">
        <title>The Global Catalogue of Microorganisms (GCM) 10K type strain sequencing project: providing services to taxonomists for standard genome sequencing and annotation.</title>
        <authorList>
            <consortium name="The Broad Institute Genomics Platform"/>
            <consortium name="The Broad Institute Genome Sequencing Center for Infectious Disease"/>
            <person name="Wu L."/>
            <person name="Ma J."/>
        </authorList>
    </citation>
    <scope>NUCLEOTIDE SEQUENCE [LARGE SCALE GENOMIC DNA]</scope>
    <source>
        <strain evidence="4">JCM 17326</strain>
    </source>
</reference>
<dbReference type="Proteomes" id="UP001500630">
    <property type="component" value="Unassembled WGS sequence"/>
</dbReference>
<evidence type="ECO:0000256" key="2">
    <source>
        <dbReference type="SAM" id="MobiDB-lite"/>
    </source>
</evidence>
<dbReference type="EMBL" id="BAABDQ010000003">
    <property type="protein sequence ID" value="GAA3541559.1"/>
    <property type="molecule type" value="Genomic_DNA"/>
</dbReference>
<gene>
    <name evidence="3" type="ORF">GCM10022419_022190</name>
</gene>
<feature type="region of interest" description="Disordered" evidence="2">
    <location>
        <begin position="58"/>
        <end position="79"/>
    </location>
</feature>
<keyword evidence="4" id="KW-1185">Reference proteome</keyword>
<feature type="region of interest" description="Disordered" evidence="2">
    <location>
        <begin position="1"/>
        <end position="20"/>
    </location>
</feature>
<evidence type="ECO:0000313" key="3">
    <source>
        <dbReference type="EMBL" id="GAA3541559.1"/>
    </source>
</evidence>
<evidence type="ECO:0000313" key="4">
    <source>
        <dbReference type="Proteomes" id="UP001500630"/>
    </source>
</evidence>
<protein>
    <submittedName>
        <fullName evidence="3">Uncharacterized protein</fullName>
    </submittedName>
</protein>
<name>A0ABP6VUV5_9ACTN</name>
<keyword evidence="1" id="KW-0175">Coiled coil</keyword>
<organism evidence="3 4">
    <name type="scientific">Nonomuraea rosea</name>
    <dbReference type="NCBI Taxonomy" id="638574"/>
    <lineage>
        <taxon>Bacteria</taxon>
        <taxon>Bacillati</taxon>
        <taxon>Actinomycetota</taxon>
        <taxon>Actinomycetes</taxon>
        <taxon>Streptosporangiales</taxon>
        <taxon>Streptosporangiaceae</taxon>
        <taxon>Nonomuraea</taxon>
    </lineage>
</organism>
<accession>A0ABP6VUV5</accession>
<feature type="coiled-coil region" evidence="1">
    <location>
        <begin position="23"/>
        <end position="50"/>
    </location>
</feature>
<proteinExistence type="predicted"/>